<evidence type="ECO:0000313" key="13">
    <source>
        <dbReference type="Proteomes" id="UP001629536"/>
    </source>
</evidence>
<evidence type="ECO:0000256" key="10">
    <source>
        <dbReference type="SAM" id="Phobius"/>
    </source>
</evidence>
<dbReference type="EMBL" id="JBFNFH010000003">
    <property type="protein sequence ID" value="MFM1524430.1"/>
    <property type="molecule type" value="Genomic_DNA"/>
</dbReference>
<feature type="transmembrane region" description="Helical" evidence="10">
    <location>
        <begin position="15"/>
        <end position="34"/>
    </location>
</feature>
<reference evidence="12 13" key="1">
    <citation type="journal article" date="2024" name="Front. Microbiol.">
        <title>Pangenomic and biochemical analyses of Helcococcus ovis reveal widespread tetracycline resistance and a novel bacterial species, Helcococcus bovis.</title>
        <authorList>
            <person name="Cunha F."/>
            <person name="Zhai Y."/>
            <person name="Casaro S."/>
            <person name="Jones K.L."/>
            <person name="Hernandez M."/>
            <person name="Bisinotto R.S."/>
            <person name="Kariyawasam S."/>
            <person name="Brown M.B."/>
            <person name="Phillips A."/>
            <person name="Jeong K.C."/>
            <person name="Galvao K.N."/>
        </authorList>
    </citation>
    <scope>NUCLEOTIDE SEQUENCE [LARGE SCALE GENOMIC DNA]</scope>
    <source>
        <strain evidence="12 13">KG197</strain>
    </source>
</reference>
<keyword evidence="3" id="KW-0813">Transport</keyword>
<dbReference type="InterPro" id="IPR003849">
    <property type="entry name" value="Preprotein_translocase_YajC"/>
</dbReference>
<evidence type="ECO:0000256" key="3">
    <source>
        <dbReference type="ARBA" id="ARBA00022448"/>
    </source>
</evidence>
<comment type="caution">
    <text evidence="12">The sequence shown here is derived from an EMBL/GenBank/DDBJ whole genome shotgun (WGS) entry which is preliminary data.</text>
</comment>
<keyword evidence="5 10" id="KW-0812">Transmembrane</keyword>
<comment type="similarity">
    <text evidence="2">Belongs to the YajC family.</text>
</comment>
<comment type="subcellular location">
    <subcellularLocation>
        <location evidence="1">Cell membrane</location>
        <topology evidence="1">Single-pass membrane protein</topology>
    </subcellularLocation>
</comment>
<dbReference type="Pfam" id="PF02699">
    <property type="entry name" value="YajC"/>
    <property type="match status" value="1"/>
</dbReference>
<evidence type="ECO:0000256" key="5">
    <source>
        <dbReference type="ARBA" id="ARBA00022692"/>
    </source>
</evidence>
<organism evidence="12 13">
    <name type="scientific">Helcococcus bovis</name>
    <dbReference type="NCBI Taxonomy" id="3153252"/>
    <lineage>
        <taxon>Bacteria</taxon>
        <taxon>Bacillati</taxon>
        <taxon>Bacillota</taxon>
        <taxon>Tissierellia</taxon>
        <taxon>Tissierellales</taxon>
        <taxon>Peptoniphilaceae</taxon>
        <taxon>Helcococcus</taxon>
    </lineage>
</organism>
<gene>
    <name evidence="12" type="primary">yajC</name>
    <name evidence="12" type="ORF">ABGF40_01970</name>
</gene>
<keyword evidence="9 10" id="KW-0472">Membrane</keyword>
<keyword evidence="4" id="KW-1003">Cell membrane</keyword>
<accession>A0ABW9F5T7</accession>
<evidence type="ECO:0000256" key="1">
    <source>
        <dbReference type="ARBA" id="ARBA00004162"/>
    </source>
</evidence>
<dbReference type="InterPro" id="IPR018541">
    <property type="entry name" value="Ftsk_gamma"/>
</dbReference>
<dbReference type="RefSeq" id="WP_408105353.1">
    <property type="nucleotide sequence ID" value="NZ_JBFNFH010000003.1"/>
</dbReference>
<evidence type="ECO:0000256" key="7">
    <source>
        <dbReference type="ARBA" id="ARBA00022989"/>
    </source>
</evidence>
<feature type="domain" description="FtsK gamma" evidence="11">
    <location>
        <begin position="142"/>
        <end position="206"/>
    </location>
</feature>
<evidence type="ECO:0000256" key="9">
    <source>
        <dbReference type="ARBA" id="ARBA00023136"/>
    </source>
</evidence>
<dbReference type="PANTHER" id="PTHR33909">
    <property type="entry name" value="SEC TRANSLOCON ACCESSORY COMPLEX SUBUNIT YAJC"/>
    <property type="match status" value="1"/>
</dbReference>
<protein>
    <submittedName>
        <fullName evidence="12">Preprotein translocase subunit YajC</fullName>
    </submittedName>
</protein>
<dbReference type="Proteomes" id="UP001629536">
    <property type="component" value="Unassembled WGS sequence"/>
</dbReference>
<dbReference type="InterPro" id="IPR036388">
    <property type="entry name" value="WH-like_DNA-bd_sf"/>
</dbReference>
<dbReference type="SMART" id="SM00843">
    <property type="entry name" value="Ftsk_gamma"/>
    <property type="match status" value="1"/>
</dbReference>
<dbReference type="Gene3D" id="1.10.10.10">
    <property type="entry name" value="Winged helix-like DNA-binding domain superfamily/Winged helix DNA-binding domain"/>
    <property type="match status" value="1"/>
</dbReference>
<name>A0ABW9F5T7_9FIRM</name>
<dbReference type="PANTHER" id="PTHR33909:SF1">
    <property type="entry name" value="SEC TRANSLOCON ACCESSORY COMPLEX SUBUNIT YAJC"/>
    <property type="match status" value="1"/>
</dbReference>
<evidence type="ECO:0000256" key="6">
    <source>
        <dbReference type="ARBA" id="ARBA00022927"/>
    </source>
</evidence>
<evidence type="ECO:0000256" key="2">
    <source>
        <dbReference type="ARBA" id="ARBA00006742"/>
    </source>
</evidence>
<proteinExistence type="inferred from homology"/>
<keyword evidence="6" id="KW-0653">Protein transport</keyword>
<evidence type="ECO:0000313" key="12">
    <source>
        <dbReference type="EMBL" id="MFM1524430.1"/>
    </source>
</evidence>
<dbReference type="SMART" id="SM01323">
    <property type="entry name" value="YajC"/>
    <property type="match status" value="1"/>
</dbReference>
<sequence length="207" mass="23679">MTNLLLAAQQQAQGSLYSSLLMFALIGAAFYFLLIRPQKKQQQEFKQALNTLKVGDIVVTRSGAKGKVIEVKEDTFIIETGNNNTQIEYLKQALGNIVDYNSEKNQNANSKFSNVPVGDLSYGNDKRFLDKIEELKEKKPSDREYDLLLEDVYEFMVLEDETDSISVQNKFRLDEERANKIVEDLEYLGILSLPEFGKRKILIDPRN</sequence>
<keyword evidence="8" id="KW-0811">Translocation</keyword>
<dbReference type="NCBIfam" id="TIGR00739">
    <property type="entry name" value="yajC"/>
    <property type="match status" value="1"/>
</dbReference>
<evidence type="ECO:0000256" key="4">
    <source>
        <dbReference type="ARBA" id="ARBA00022475"/>
    </source>
</evidence>
<keyword evidence="13" id="KW-1185">Reference proteome</keyword>
<evidence type="ECO:0000256" key="8">
    <source>
        <dbReference type="ARBA" id="ARBA00023010"/>
    </source>
</evidence>
<dbReference type="PRINTS" id="PR01853">
    <property type="entry name" value="YAJCTRNLCASE"/>
</dbReference>
<evidence type="ECO:0000259" key="11">
    <source>
        <dbReference type="SMART" id="SM00843"/>
    </source>
</evidence>
<keyword evidence="7 10" id="KW-1133">Transmembrane helix</keyword>